<dbReference type="Proteomes" id="UP001174934">
    <property type="component" value="Unassembled WGS sequence"/>
</dbReference>
<comment type="caution">
    <text evidence="2">The sequence shown here is derived from an EMBL/GenBank/DDBJ whole genome shotgun (WGS) entry which is preliminary data.</text>
</comment>
<dbReference type="EMBL" id="JAULSR010000006">
    <property type="protein sequence ID" value="KAK0615803.1"/>
    <property type="molecule type" value="Genomic_DNA"/>
</dbReference>
<accession>A0AA40BW25</accession>
<gene>
    <name evidence="2" type="ORF">B0T17DRAFT_539230</name>
</gene>
<reference evidence="2" key="1">
    <citation type="submission" date="2023-06" db="EMBL/GenBank/DDBJ databases">
        <title>Genome-scale phylogeny and comparative genomics of the fungal order Sordariales.</title>
        <authorList>
            <consortium name="Lawrence Berkeley National Laboratory"/>
            <person name="Hensen N."/>
            <person name="Bonometti L."/>
            <person name="Westerberg I."/>
            <person name="Brannstrom I.O."/>
            <person name="Guillou S."/>
            <person name="Cros-Aarteil S."/>
            <person name="Calhoun S."/>
            <person name="Haridas S."/>
            <person name="Kuo A."/>
            <person name="Mondo S."/>
            <person name="Pangilinan J."/>
            <person name="Riley R."/>
            <person name="LaButti K."/>
            <person name="Andreopoulos B."/>
            <person name="Lipzen A."/>
            <person name="Chen C."/>
            <person name="Yanf M."/>
            <person name="Daum C."/>
            <person name="Ng V."/>
            <person name="Clum A."/>
            <person name="Steindorff A."/>
            <person name="Ohm R."/>
            <person name="Martin F."/>
            <person name="Silar P."/>
            <person name="Natvig D."/>
            <person name="Lalanne C."/>
            <person name="Gautier V."/>
            <person name="Ament-velasquez S.L."/>
            <person name="Kruys A."/>
            <person name="Hutchinson M.I."/>
            <person name="Powell A.J."/>
            <person name="Barry K."/>
            <person name="Miller A.N."/>
            <person name="Grigoriev I.V."/>
            <person name="Debuchy R."/>
            <person name="Gladieux P."/>
            <person name="Thoren M.H."/>
            <person name="Johannesson H."/>
        </authorList>
    </citation>
    <scope>NUCLEOTIDE SEQUENCE</scope>
    <source>
        <strain evidence="2">SMH3391-2</strain>
    </source>
</reference>
<dbReference type="AlphaFoldDB" id="A0AA40BW25"/>
<feature type="region of interest" description="Disordered" evidence="1">
    <location>
        <begin position="242"/>
        <end position="267"/>
    </location>
</feature>
<organism evidence="2 3">
    <name type="scientific">Bombardia bombarda</name>
    <dbReference type="NCBI Taxonomy" id="252184"/>
    <lineage>
        <taxon>Eukaryota</taxon>
        <taxon>Fungi</taxon>
        <taxon>Dikarya</taxon>
        <taxon>Ascomycota</taxon>
        <taxon>Pezizomycotina</taxon>
        <taxon>Sordariomycetes</taxon>
        <taxon>Sordariomycetidae</taxon>
        <taxon>Sordariales</taxon>
        <taxon>Lasiosphaeriaceae</taxon>
        <taxon>Bombardia</taxon>
    </lineage>
</organism>
<proteinExistence type="predicted"/>
<evidence type="ECO:0000313" key="3">
    <source>
        <dbReference type="Proteomes" id="UP001174934"/>
    </source>
</evidence>
<keyword evidence="3" id="KW-1185">Reference proteome</keyword>
<sequence length="267" mass="29285">MATMQNYSKVFTRRTSVISGARYSSRRCAAAFSTSSKAPSSQKTSSTKARYYAPSNVDTRIYGKAISPRVVEFARKYDIGYPGVLNIIRGRTIHGLTVAVSDRHTFHFYHIDMLLEGEAPDIDMYLSMYIDATAKPLWLYSVSQGEVSIKQVVKETAKKMASSAFIAALKVLGYDECGRALPYLGDVKTPNPRAGTELYGTVKLSSLKATEIVNVPKKVLVADLAQFIEDMLVPRLVRNVGGGQKAGAKRPLPPARIRKSHDSGLAD</sequence>
<name>A0AA40BW25_9PEZI</name>
<evidence type="ECO:0000313" key="2">
    <source>
        <dbReference type="EMBL" id="KAK0615803.1"/>
    </source>
</evidence>
<protein>
    <submittedName>
        <fullName evidence="2">Uncharacterized protein</fullName>
    </submittedName>
</protein>
<evidence type="ECO:0000256" key="1">
    <source>
        <dbReference type="SAM" id="MobiDB-lite"/>
    </source>
</evidence>